<keyword evidence="2" id="KW-1185">Reference proteome</keyword>
<dbReference type="AlphaFoldDB" id="A0A8E6BA93"/>
<dbReference type="KEGG" id="tsph:KIH39_12910"/>
<organism evidence="1 2">
    <name type="scientific">Telmatocola sphagniphila</name>
    <dbReference type="NCBI Taxonomy" id="1123043"/>
    <lineage>
        <taxon>Bacteria</taxon>
        <taxon>Pseudomonadati</taxon>
        <taxon>Planctomycetota</taxon>
        <taxon>Planctomycetia</taxon>
        <taxon>Gemmatales</taxon>
        <taxon>Gemmataceae</taxon>
    </lineage>
</organism>
<dbReference type="Proteomes" id="UP000676194">
    <property type="component" value="Chromosome"/>
</dbReference>
<evidence type="ECO:0000313" key="2">
    <source>
        <dbReference type="Proteomes" id="UP000676194"/>
    </source>
</evidence>
<evidence type="ECO:0000313" key="1">
    <source>
        <dbReference type="EMBL" id="QVL34767.1"/>
    </source>
</evidence>
<accession>A0A8E6BA93</accession>
<protein>
    <submittedName>
        <fullName evidence="1">Uncharacterized protein</fullName>
    </submittedName>
</protein>
<gene>
    <name evidence="1" type="ORF">KIH39_12910</name>
</gene>
<proteinExistence type="predicted"/>
<name>A0A8E6BA93_9BACT</name>
<dbReference type="RefSeq" id="WP_213500098.1">
    <property type="nucleotide sequence ID" value="NZ_CP074694.1"/>
</dbReference>
<reference evidence="1" key="1">
    <citation type="submission" date="2021-05" db="EMBL/GenBank/DDBJ databases">
        <title>Complete genome sequence of the cellulolytic planctomycete Telmatocola sphagniphila SP2T and characterization of the first cellulase from planctomycetes.</title>
        <authorList>
            <person name="Rakitin A.L."/>
            <person name="Beletsky A.V."/>
            <person name="Naumoff D.G."/>
            <person name="Kulichevskaya I.S."/>
            <person name="Mardanov A.V."/>
            <person name="Ravin N.V."/>
            <person name="Dedysh S.N."/>
        </authorList>
    </citation>
    <scope>NUCLEOTIDE SEQUENCE</scope>
    <source>
        <strain evidence="1">SP2T</strain>
    </source>
</reference>
<sequence>MASFYVLPPRALLQRQLRSIVSAYLPGARINEEVLLELFHNQADDQHFILHREDLPEGMAPLEALELFFGAEAGDQILQISSSGNIESPRVKALDTEKLVA</sequence>
<dbReference type="EMBL" id="CP074694">
    <property type="protein sequence ID" value="QVL34767.1"/>
    <property type="molecule type" value="Genomic_DNA"/>
</dbReference>